<evidence type="ECO:0000256" key="1">
    <source>
        <dbReference type="SAM" id="MobiDB-lite"/>
    </source>
</evidence>
<dbReference type="Proteomes" id="UP000182227">
    <property type="component" value="Unassembled WGS sequence"/>
</dbReference>
<reference evidence="2 3" key="1">
    <citation type="submission" date="2015-03" db="EMBL/GenBank/DDBJ databases">
        <authorList>
            <person name="Murphy D."/>
        </authorList>
    </citation>
    <scope>NUCLEOTIDE SEQUENCE [LARGE SCALE GENOMIC DNA]</scope>
    <source>
        <strain evidence="2 3">D16</strain>
    </source>
</reference>
<evidence type="ECO:0000313" key="2">
    <source>
        <dbReference type="EMBL" id="CQD17806.1"/>
    </source>
</evidence>
<evidence type="ECO:0000313" key="3">
    <source>
        <dbReference type="Proteomes" id="UP000182227"/>
    </source>
</evidence>
<organism evidence="2 3">
    <name type="scientific">Mycolicibacterium conceptionense</name>
    <dbReference type="NCBI Taxonomy" id="451644"/>
    <lineage>
        <taxon>Bacteria</taxon>
        <taxon>Bacillati</taxon>
        <taxon>Actinomycetota</taxon>
        <taxon>Actinomycetes</taxon>
        <taxon>Mycobacteriales</taxon>
        <taxon>Mycobacteriaceae</taxon>
        <taxon>Mycolicibacterium</taxon>
    </lineage>
</organism>
<dbReference type="AlphaFoldDB" id="A0A0U1DL98"/>
<dbReference type="EMBL" id="CTEF01000003">
    <property type="protein sequence ID" value="CQD17806.1"/>
    <property type="molecule type" value="Genomic_DNA"/>
</dbReference>
<feature type="region of interest" description="Disordered" evidence="1">
    <location>
        <begin position="23"/>
        <end position="57"/>
    </location>
</feature>
<feature type="compositionally biased region" description="Low complexity" evidence="1">
    <location>
        <begin position="37"/>
        <end position="52"/>
    </location>
</feature>
<accession>A0A0U1DL98</accession>
<proteinExistence type="predicted"/>
<gene>
    <name evidence="2" type="ORF">BN970_03857</name>
</gene>
<protein>
    <submittedName>
        <fullName evidence="2">Uncharacterized protein</fullName>
    </submittedName>
</protein>
<name>A0A0U1DL98_9MYCO</name>
<sequence>MASASPIATVRLSAKIETSVTIVNPRNTASEPRIAKPPTASGNAAASSPPNTQTNTTKLSGIAMDSIIKRSFSLCPLIWT</sequence>